<organism evidence="1 2">
    <name type="scientific">Rhizophagus irregularis</name>
    <dbReference type="NCBI Taxonomy" id="588596"/>
    <lineage>
        <taxon>Eukaryota</taxon>
        <taxon>Fungi</taxon>
        <taxon>Fungi incertae sedis</taxon>
        <taxon>Mucoromycota</taxon>
        <taxon>Glomeromycotina</taxon>
        <taxon>Glomeromycetes</taxon>
        <taxon>Glomerales</taxon>
        <taxon>Glomeraceae</taxon>
        <taxon>Rhizophagus</taxon>
    </lineage>
</organism>
<protein>
    <recommendedName>
        <fullName evidence="3">K Homology domain-containing protein</fullName>
    </recommendedName>
</protein>
<evidence type="ECO:0000313" key="2">
    <source>
        <dbReference type="Proteomes" id="UP000684084"/>
    </source>
</evidence>
<sequence length="462" mass="54353">MSKIIEEFNITKCQRLSQLNEKIIKQYETQTGARIILNTGQITTLTISGNSSEFKKAKILIRDFLEKNSFIPKVYYLILDRSILKNNDKLKFVKFHEETIEINDDVGDGGDNSLEDSDRKAHYFVEFLQQNNETDDDDDSSKPEEFLNLISPCHFNTFNKIEDCLERLYLKIKTTIKRSYAFPDQIVFKPNIYLGKALFSDVINPEDTFVLKEWYMFNILSEHGSRESIDDYTFDGEFYNNNTVNTAFHQGSLQIKENFKILEQKFDFKLDSEQVAQDKNKGKISIFYSPGEFKRRKITLRWSERENKWKVTVNAHGLNRLAHIDILSGSKEPDIRLSLKTFYNLPSEGSEIEETVDKVQSQIFYERDGMWFKSNDFIDTIIKRAVVRQVIEKKRYKNKDFFITFSTVKQDNRGKITIQNFIKLKHRFWKQKISKISLDNVEDFMKSASEILHYARELISAI</sequence>
<dbReference type="SMR" id="A0A915ZC62"/>
<name>A0A915ZC62_9GLOM</name>
<dbReference type="AlphaFoldDB" id="A0A915ZC62"/>
<evidence type="ECO:0008006" key="3">
    <source>
        <dbReference type="Google" id="ProtNLM"/>
    </source>
</evidence>
<proteinExistence type="predicted"/>
<dbReference type="Proteomes" id="UP000684084">
    <property type="component" value="Unassembled WGS sequence"/>
</dbReference>
<dbReference type="VEuPathDB" id="FungiDB:RhiirFUN_016672"/>
<reference evidence="1" key="1">
    <citation type="submission" date="2020-05" db="EMBL/GenBank/DDBJ databases">
        <authorList>
            <person name="Rincon C."/>
            <person name="Sanders R I."/>
            <person name="Robbins C."/>
            <person name="Chaturvedi A."/>
        </authorList>
    </citation>
    <scope>NUCLEOTIDE SEQUENCE</scope>
    <source>
        <strain evidence="1">CHB12</strain>
    </source>
</reference>
<gene>
    <name evidence="1" type="ORF">CHRIB12_LOCUS12109</name>
</gene>
<accession>A0A915ZC62</accession>
<dbReference type="EMBL" id="CAGKOT010000026">
    <property type="protein sequence ID" value="CAB5369272.1"/>
    <property type="molecule type" value="Genomic_DNA"/>
</dbReference>
<dbReference type="OrthoDB" id="2378434at2759"/>
<comment type="caution">
    <text evidence="1">The sequence shown here is derived from an EMBL/GenBank/DDBJ whole genome shotgun (WGS) entry which is preliminary data.</text>
</comment>
<evidence type="ECO:0000313" key="1">
    <source>
        <dbReference type="EMBL" id="CAB5369272.1"/>
    </source>
</evidence>